<dbReference type="Gene3D" id="3.40.710.10">
    <property type="entry name" value="DD-peptidase/beta-lactamase superfamily"/>
    <property type="match status" value="1"/>
</dbReference>
<protein>
    <submittedName>
        <fullName evidence="2">CubicO group peptidase (Beta-lactamase class C family)</fullName>
    </submittedName>
</protein>
<dbReference type="PANTHER" id="PTHR43283">
    <property type="entry name" value="BETA-LACTAMASE-RELATED"/>
    <property type="match status" value="1"/>
</dbReference>
<dbReference type="InterPro" id="IPR001466">
    <property type="entry name" value="Beta-lactam-related"/>
</dbReference>
<gene>
    <name evidence="2" type="ORF">J2S39_000049</name>
</gene>
<dbReference type="Pfam" id="PF00144">
    <property type="entry name" value="Beta-lactamase"/>
    <property type="match status" value="1"/>
</dbReference>
<evidence type="ECO:0000259" key="1">
    <source>
        <dbReference type="Pfam" id="PF00144"/>
    </source>
</evidence>
<dbReference type="EMBL" id="JAVDXZ010000001">
    <property type="protein sequence ID" value="MDR7328373.1"/>
    <property type="molecule type" value="Genomic_DNA"/>
</dbReference>
<accession>A0ABU1ZTX0</accession>
<evidence type="ECO:0000313" key="3">
    <source>
        <dbReference type="Proteomes" id="UP001180840"/>
    </source>
</evidence>
<dbReference type="InterPro" id="IPR050789">
    <property type="entry name" value="Diverse_Enzym_Activities"/>
</dbReference>
<dbReference type="Proteomes" id="UP001180840">
    <property type="component" value="Unassembled WGS sequence"/>
</dbReference>
<sequence>MALNQKQLKRVEDEIKADIDRGDYDGVHMIVAQHGEIELETVYGYAERATERPLKDDDIFRPLSLSKGYTNGLIYRALSEGKLTLATRVIDVIPEFLGTNQFHMLRKDQINLGHLLTHRSGMPATPLPGVGQDQMADLSAVIAGLGSVDVIHDPGTRVNYSPAINHALMGEMARRVYGYDSFAKLAQDLIFEPLGMRDTAFGLPVDKRDRAVPIKVYLEGGFLRPEDIEVFNDLIDENAEMPWVGSTTTARDVFAWVELLRRKGELDGDYLISPKVIERAGRIHTGELMNDLYGMVNHERGWELPKGNIGLGVIVNGDGIAPNFFGPFTSPNAYGNNGAGSTLYWIDPDNDVTFTFLSAGVLDEGDNVERFLKISSMVSAAIVS</sequence>
<feature type="domain" description="Beta-lactamase-related" evidence="1">
    <location>
        <begin position="13"/>
        <end position="369"/>
    </location>
</feature>
<comment type="caution">
    <text evidence="2">The sequence shown here is derived from an EMBL/GenBank/DDBJ whole genome shotgun (WGS) entry which is preliminary data.</text>
</comment>
<evidence type="ECO:0000313" key="2">
    <source>
        <dbReference type="EMBL" id="MDR7328373.1"/>
    </source>
</evidence>
<organism evidence="2 3">
    <name type="scientific">Corynebacterium guangdongense</name>
    <dbReference type="NCBI Taxonomy" id="1783348"/>
    <lineage>
        <taxon>Bacteria</taxon>
        <taxon>Bacillati</taxon>
        <taxon>Actinomycetota</taxon>
        <taxon>Actinomycetes</taxon>
        <taxon>Mycobacteriales</taxon>
        <taxon>Corynebacteriaceae</taxon>
        <taxon>Corynebacterium</taxon>
    </lineage>
</organism>
<dbReference type="RefSeq" id="WP_290197119.1">
    <property type="nucleotide sequence ID" value="NZ_CP047654.1"/>
</dbReference>
<dbReference type="SUPFAM" id="SSF56601">
    <property type="entry name" value="beta-lactamase/transpeptidase-like"/>
    <property type="match status" value="1"/>
</dbReference>
<dbReference type="InterPro" id="IPR012338">
    <property type="entry name" value="Beta-lactam/transpept-like"/>
</dbReference>
<reference evidence="2" key="1">
    <citation type="submission" date="2023-07" db="EMBL/GenBank/DDBJ databases">
        <title>Sequencing the genomes of 1000 actinobacteria strains.</title>
        <authorList>
            <person name="Klenk H.-P."/>
        </authorList>
    </citation>
    <scope>NUCLEOTIDE SEQUENCE</scope>
    <source>
        <strain evidence="2">DSM 107476</strain>
    </source>
</reference>
<keyword evidence="3" id="KW-1185">Reference proteome</keyword>
<proteinExistence type="predicted"/>
<name>A0ABU1ZTX0_9CORY</name>